<dbReference type="GO" id="GO:0042351">
    <property type="term" value="P:'de novo' GDP-L-fucose biosynthetic process"/>
    <property type="evidence" value="ECO:0007669"/>
    <property type="project" value="UniProtKB-UniRule"/>
</dbReference>
<feature type="binding site" evidence="9">
    <location>
        <position position="141"/>
    </location>
    <ligand>
        <name>NADP(+)</name>
        <dbReference type="ChEBI" id="CHEBI:58349"/>
    </ligand>
</feature>
<keyword evidence="7 9" id="KW-0511">Multifunctional enzyme</keyword>
<dbReference type="HAMAP" id="MF_00956">
    <property type="entry name" value="GDP_fucose_synth"/>
    <property type="match status" value="1"/>
</dbReference>
<dbReference type="EMBL" id="PFPI01000059">
    <property type="protein sequence ID" value="PIZ92467.1"/>
    <property type="molecule type" value="Genomic_DNA"/>
</dbReference>
<evidence type="ECO:0000256" key="6">
    <source>
        <dbReference type="ARBA" id="ARBA00023235"/>
    </source>
</evidence>
<feature type="binding site" evidence="9">
    <location>
        <begin position="11"/>
        <end position="17"/>
    </location>
    <ligand>
        <name>NADP(+)</name>
        <dbReference type="ChEBI" id="CHEBI:58349"/>
    </ligand>
</feature>
<comment type="caution">
    <text evidence="11">The sequence shown here is derived from an EMBL/GenBank/DDBJ whole genome shotgun (WGS) entry which is preliminary data.</text>
</comment>
<proteinExistence type="inferred from homology"/>
<feature type="binding site" evidence="9">
    <location>
        <position position="203"/>
    </location>
    <ligand>
        <name>substrate</name>
    </ligand>
</feature>
<feature type="binding site" evidence="9">
    <location>
        <begin position="106"/>
        <end position="109"/>
    </location>
    <ligand>
        <name>NADP(+)</name>
        <dbReference type="ChEBI" id="CHEBI:58349"/>
    </ligand>
</feature>
<dbReference type="EC" id="1.1.1.271" evidence="3 9"/>
<dbReference type="Pfam" id="PF01370">
    <property type="entry name" value="Epimerase"/>
    <property type="match status" value="1"/>
</dbReference>
<comment type="function">
    <text evidence="9">Catalyzes the two-step NADP-dependent conversion of GDP-4-dehydro-6-deoxy-D-mannose to GDP-fucose, involving an epimerase and a reductase reaction.</text>
</comment>
<dbReference type="Gene3D" id="3.90.25.10">
    <property type="entry name" value="UDP-galactose 4-epimerase, domain 1"/>
    <property type="match status" value="1"/>
</dbReference>
<evidence type="ECO:0000313" key="11">
    <source>
        <dbReference type="EMBL" id="PIZ92467.1"/>
    </source>
</evidence>
<name>A0A2M7V236_9BACT</name>
<dbReference type="CDD" id="cd05239">
    <property type="entry name" value="GDP_FS_SDR_e"/>
    <property type="match status" value="1"/>
</dbReference>
<dbReference type="SUPFAM" id="SSF51735">
    <property type="entry name" value="NAD(P)-binding Rossmann-fold domains"/>
    <property type="match status" value="1"/>
</dbReference>
<evidence type="ECO:0000256" key="7">
    <source>
        <dbReference type="ARBA" id="ARBA00023268"/>
    </source>
</evidence>
<feature type="active site" description="Proton donor/acceptor" evidence="9">
    <location>
        <position position="137"/>
    </location>
</feature>
<reference evidence="12" key="1">
    <citation type="submission" date="2017-09" db="EMBL/GenBank/DDBJ databases">
        <title>Depth-based differentiation of microbial function through sediment-hosted aquifers and enrichment of novel symbionts in the deep terrestrial subsurface.</title>
        <authorList>
            <person name="Probst A.J."/>
            <person name="Ladd B."/>
            <person name="Jarett J.K."/>
            <person name="Geller-Mcgrath D.E."/>
            <person name="Sieber C.M.K."/>
            <person name="Emerson J.B."/>
            <person name="Anantharaman K."/>
            <person name="Thomas B.C."/>
            <person name="Malmstrom R."/>
            <person name="Stieglmeier M."/>
            <person name="Klingl A."/>
            <person name="Woyke T."/>
            <person name="Ryan C.M."/>
            <person name="Banfield J.F."/>
        </authorList>
    </citation>
    <scope>NUCLEOTIDE SEQUENCE [LARGE SCALE GENOMIC DNA]</scope>
</reference>
<keyword evidence="6 9" id="KW-0413">Isomerase</keyword>
<feature type="binding site" evidence="9">
    <location>
        <position position="180"/>
    </location>
    <ligand>
        <name>NADP(+)</name>
        <dbReference type="ChEBI" id="CHEBI:58349"/>
    </ligand>
</feature>
<dbReference type="GO" id="GO:0050577">
    <property type="term" value="F:GDP-L-fucose synthase activity"/>
    <property type="evidence" value="ECO:0007669"/>
    <property type="project" value="UniProtKB-UniRule"/>
</dbReference>
<organism evidence="11 12">
    <name type="scientific">Candidatus Magasanikbacteria bacterium CG_4_10_14_0_2_um_filter_41_31</name>
    <dbReference type="NCBI Taxonomy" id="1974639"/>
    <lineage>
        <taxon>Bacteria</taxon>
        <taxon>Candidatus Magasanikiibacteriota</taxon>
    </lineage>
</organism>
<feature type="domain" description="NAD-dependent epimerase/dehydratase" evidence="10">
    <location>
        <begin position="7"/>
        <end position="238"/>
    </location>
</feature>
<dbReference type="Proteomes" id="UP000230078">
    <property type="component" value="Unassembled WGS sequence"/>
</dbReference>
<evidence type="ECO:0000256" key="3">
    <source>
        <dbReference type="ARBA" id="ARBA00012371"/>
    </source>
</evidence>
<evidence type="ECO:0000256" key="2">
    <source>
        <dbReference type="ARBA" id="ARBA00005959"/>
    </source>
</evidence>
<dbReference type="Gene3D" id="3.40.50.720">
    <property type="entry name" value="NAD(P)-binding Rossmann-like Domain"/>
    <property type="match status" value="1"/>
</dbReference>
<dbReference type="GO" id="GO:0070401">
    <property type="term" value="F:NADP+ binding"/>
    <property type="evidence" value="ECO:0007669"/>
    <property type="project" value="UniProtKB-UniRule"/>
</dbReference>
<dbReference type="InterPro" id="IPR036291">
    <property type="entry name" value="NAD(P)-bd_dom_sf"/>
</dbReference>
<evidence type="ECO:0000256" key="5">
    <source>
        <dbReference type="ARBA" id="ARBA00023002"/>
    </source>
</evidence>
<comment type="pathway">
    <text evidence="1 9">Nucleotide-sugar biosynthesis; GDP-L-fucose biosynthesis via de novo pathway; GDP-L-fucose from GDP-alpha-D-mannose: step 2/2.</text>
</comment>
<dbReference type="FunFam" id="3.40.50.720:FF:000101">
    <property type="entry name" value="GDP-L-fucose synthase"/>
    <property type="match status" value="1"/>
</dbReference>
<protein>
    <recommendedName>
        <fullName evidence="3 9">GDP-L-fucose synthase</fullName>
        <ecNumber evidence="3 9">1.1.1.271</ecNumber>
    </recommendedName>
    <alternativeName>
        <fullName evidence="9">GDP-4-keto-6-deoxy-D-mannose-3,5-epimerase-4-reductase</fullName>
    </alternativeName>
</protein>
<dbReference type="PANTHER" id="PTHR43238:SF1">
    <property type="entry name" value="GDP-L-FUCOSE SYNTHASE"/>
    <property type="match status" value="1"/>
</dbReference>
<comment type="similarity">
    <text evidence="2 9">Belongs to the NAD(P)-dependent epimerase/dehydratase family. Fucose synthase subfamily.</text>
</comment>
<dbReference type="PANTHER" id="PTHR43238">
    <property type="entry name" value="GDP-L-FUCOSE SYNTHASE"/>
    <property type="match status" value="1"/>
</dbReference>
<gene>
    <name evidence="9" type="primary">fcl</name>
    <name evidence="11" type="ORF">COX83_04260</name>
</gene>
<feature type="binding site" evidence="9">
    <location>
        <begin position="164"/>
        <end position="167"/>
    </location>
    <ligand>
        <name>NADP(+)</name>
        <dbReference type="ChEBI" id="CHEBI:58349"/>
    </ligand>
</feature>
<feature type="binding site" evidence="9">
    <location>
        <position position="210"/>
    </location>
    <ligand>
        <name>substrate</name>
    </ligand>
</feature>
<evidence type="ECO:0000313" key="12">
    <source>
        <dbReference type="Proteomes" id="UP000230078"/>
    </source>
</evidence>
<evidence type="ECO:0000256" key="1">
    <source>
        <dbReference type="ARBA" id="ARBA00004883"/>
    </source>
</evidence>
<sequence length="311" mass="35143">MNKDSKIYVAGHNGMVGSAIVRKLQAEGYTNFVFRTSRELDLRDQKATADFFAIEKPEYVFLAAAKVGGILANKEQKGEYFYDNAMIELNVIHNAYKSGVKKLFFLGSSCIYPKFSEQPIKEEYLMTGHLEPTNDAYAVAKIAGIQMCKAYYEQYGFQSISVMPCNLYGPGDNFDPKTSHVLPALLHKVIEAKEHGDKEIVMWGTGKPKREFLYVDDVASACVFLMNSDVENDIFNVGMGDDIAIKDLLSLICEIVGFEGEITHDLEKPDGTPRKLLDVGKLHDLGWKHEIELREGIEKLYAWYTEHRDNK</sequence>
<feature type="site" description="Important for catalytic activity" evidence="9">
    <location>
        <position position="108"/>
    </location>
</feature>
<keyword evidence="5 9" id="KW-0560">Oxidoreductase</keyword>
<dbReference type="InterPro" id="IPR001509">
    <property type="entry name" value="Epimerase_deHydtase"/>
</dbReference>
<feature type="site" description="Important for catalytic activity" evidence="9">
    <location>
        <position position="110"/>
    </location>
</feature>
<dbReference type="UniPathway" id="UPA00128">
    <property type="reaction ID" value="UER00191"/>
</dbReference>
<feature type="binding site" evidence="9">
    <location>
        <position position="270"/>
    </location>
    <ligand>
        <name>substrate</name>
    </ligand>
</feature>
<evidence type="ECO:0000256" key="8">
    <source>
        <dbReference type="ARBA" id="ARBA00051935"/>
    </source>
</evidence>
<dbReference type="InterPro" id="IPR028614">
    <property type="entry name" value="GDP_fucose/colitose_synth"/>
</dbReference>
<dbReference type="AlphaFoldDB" id="A0A2M7V236"/>
<evidence type="ECO:0000256" key="4">
    <source>
        <dbReference type="ARBA" id="ARBA00022857"/>
    </source>
</evidence>
<keyword evidence="4 9" id="KW-0521">NADP</keyword>
<accession>A0A2M7V236</accession>
<evidence type="ECO:0000259" key="10">
    <source>
        <dbReference type="Pfam" id="PF01370"/>
    </source>
</evidence>
<feature type="binding site" evidence="9">
    <location>
        <position position="188"/>
    </location>
    <ligand>
        <name>substrate</name>
    </ligand>
</feature>
<dbReference type="GO" id="GO:0016853">
    <property type="term" value="F:isomerase activity"/>
    <property type="evidence" value="ECO:0007669"/>
    <property type="project" value="UniProtKB-KW"/>
</dbReference>
<evidence type="ECO:0000256" key="9">
    <source>
        <dbReference type="HAMAP-Rule" id="MF_00956"/>
    </source>
</evidence>
<comment type="catalytic activity">
    <reaction evidence="8 9">
        <text>GDP-beta-L-fucose + NADP(+) = GDP-4-dehydro-alpha-D-rhamnose + NADPH + H(+)</text>
        <dbReference type="Rhea" id="RHEA:18885"/>
        <dbReference type="ChEBI" id="CHEBI:15378"/>
        <dbReference type="ChEBI" id="CHEBI:57273"/>
        <dbReference type="ChEBI" id="CHEBI:57783"/>
        <dbReference type="ChEBI" id="CHEBI:57964"/>
        <dbReference type="ChEBI" id="CHEBI:58349"/>
        <dbReference type="EC" id="1.1.1.271"/>
    </reaction>
</comment>